<feature type="region of interest" description="Disordered" evidence="6">
    <location>
        <begin position="957"/>
        <end position="987"/>
    </location>
</feature>
<dbReference type="HOGENOM" id="CLU_007798_0_0_0"/>
<dbReference type="InterPro" id="IPR036156">
    <property type="entry name" value="Beta-gal/glucu_dom_sf"/>
</dbReference>
<dbReference type="Gene3D" id="3.20.20.80">
    <property type="entry name" value="Glycosidases"/>
    <property type="match status" value="1"/>
</dbReference>
<dbReference type="PRINTS" id="PR00132">
    <property type="entry name" value="GLHYDRLASE2"/>
</dbReference>
<comment type="similarity">
    <text evidence="2">Belongs to the glycosyl hydrolase 2 family.</text>
</comment>
<dbReference type="Pfam" id="PF02836">
    <property type="entry name" value="Glyco_hydro_2_C"/>
    <property type="match status" value="1"/>
</dbReference>
<dbReference type="PANTHER" id="PTHR46323:SF2">
    <property type="entry name" value="BETA-GALACTOSIDASE"/>
    <property type="match status" value="1"/>
</dbReference>
<evidence type="ECO:0000259" key="9">
    <source>
        <dbReference type="Pfam" id="PF02836"/>
    </source>
</evidence>
<dbReference type="InterPro" id="IPR013783">
    <property type="entry name" value="Ig-like_fold"/>
</dbReference>
<keyword evidence="5" id="KW-0326">Glycosidase</keyword>
<dbReference type="InterPro" id="IPR006104">
    <property type="entry name" value="Glyco_hydro_2_N"/>
</dbReference>
<dbReference type="CAZy" id="GH2">
    <property type="family name" value="Glycoside Hydrolase Family 2"/>
</dbReference>
<keyword evidence="7" id="KW-0732">Signal</keyword>
<dbReference type="InterPro" id="IPR006102">
    <property type="entry name" value="Ig-like_GH2"/>
</dbReference>
<dbReference type="SUPFAM" id="SSF51445">
    <property type="entry name" value="(Trans)glycosidases"/>
    <property type="match status" value="1"/>
</dbReference>
<dbReference type="InterPro" id="IPR006103">
    <property type="entry name" value="Glyco_hydro_2_cat"/>
</dbReference>
<evidence type="ECO:0000259" key="8">
    <source>
        <dbReference type="Pfam" id="PF00703"/>
    </source>
</evidence>
<evidence type="ECO:0000256" key="2">
    <source>
        <dbReference type="ARBA" id="ARBA00007401"/>
    </source>
</evidence>
<dbReference type="Pfam" id="PF00703">
    <property type="entry name" value="Glyco_hydro_2"/>
    <property type="match status" value="1"/>
</dbReference>
<dbReference type="Pfam" id="PF02837">
    <property type="entry name" value="Glyco_hydro_2_N"/>
    <property type="match status" value="1"/>
</dbReference>
<evidence type="ECO:0000313" key="11">
    <source>
        <dbReference type="EMBL" id="ACB74568.1"/>
    </source>
</evidence>
<keyword evidence="4 11" id="KW-0378">Hydrolase</keyword>
<dbReference type="Gene3D" id="2.60.40.10">
    <property type="entry name" value="Immunoglobulins"/>
    <property type="match status" value="2"/>
</dbReference>
<dbReference type="GO" id="GO:0004565">
    <property type="term" value="F:beta-galactosidase activity"/>
    <property type="evidence" value="ECO:0007669"/>
    <property type="project" value="UniProtKB-EC"/>
</dbReference>
<dbReference type="AlphaFoldDB" id="B1ZR81"/>
<comment type="catalytic activity">
    <reaction evidence="1">
        <text>Hydrolysis of terminal non-reducing beta-D-galactose residues in beta-D-galactosides.</text>
        <dbReference type="EC" id="3.2.1.23"/>
    </reaction>
</comment>
<dbReference type="SUPFAM" id="SSF74650">
    <property type="entry name" value="Galactose mutarotase-like"/>
    <property type="match status" value="1"/>
</dbReference>
<dbReference type="InterPro" id="IPR050347">
    <property type="entry name" value="Bact_Beta-galactosidase"/>
</dbReference>
<dbReference type="KEGG" id="ote:Oter_1283"/>
<dbReference type="Gene3D" id="2.70.98.10">
    <property type="match status" value="1"/>
</dbReference>
<gene>
    <name evidence="11" type="ordered locus">Oter_1283</name>
</gene>
<name>B1ZR81_OPITP</name>
<dbReference type="PANTHER" id="PTHR46323">
    <property type="entry name" value="BETA-GALACTOSIDASE"/>
    <property type="match status" value="1"/>
</dbReference>
<evidence type="ECO:0000256" key="4">
    <source>
        <dbReference type="ARBA" id="ARBA00022801"/>
    </source>
</evidence>
<dbReference type="GO" id="GO:0030246">
    <property type="term" value="F:carbohydrate binding"/>
    <property type="evidence" value="ECO:0007669"/>
    <property type="project" value="InterPro"/>
</dbReference>
<organism evidence="11 12">
    <name type="scientific">Opitutus terrae (strain DSM 11246 / JCM 15787 / PB90-1)</name>
    <dbReference type="NCBI Taxonomy" id="452637"/>
    <lineage>
        <taxon>Bacteria</taxon>
        <taxon>Pseudomonadati</taxon>
        <taxon>Verrucomicrobiota</taxon>
        <taxon>Opitutia</taxon>
        <taxon>Opitutales</taxon>
        <taxon>Opitutaceae</taxon>
        <taxon>Opitutus</taxon>
    </lineage>
</organism>
<dbReference type="Proteomes" id="UP000007013">
    <property type="component" value="Chromosome"/>
</dbReference>
<dbReference type="GO" id="GO:0005990">
    <property type="term" value="P:lactose catabolic process"/>
    <property type="evidence" value="ECO:0007669"/>
    <property type="project" value="TreeGrafter"/>
</dbReference>
<dbReference type="STRING" id="452637.Oter_1283"/>
<dbReference type="InterPro" id="IPR014718">
    <property type="entry name" value="GH-type_carb-bd"/>
</dbReference>
<protein>
    <recommendedName>
        <fullName evidence="3">beta-galactosidase</fullName>
        <ecNumber evidence="3">3.2.1.23</ecNumber>
    </recommendedName>
</protein>
<dbReference type="InterPro" id="IPR008979">
    <property type="entry name" value="Galactose-bd-like_sf"/>
</dbReference>
<evidence type="ECO:0000256" key="5">
    <source>
        <dbReference type="ARBA" id="ARBA00023295"/>
    </source>
</evidence>
<feature type="signal peptide" evidence="7">
    <location>
        <begin position="1"/>
        <end position="22"/>
    </location>
</feature>
<evidence type="ECO:0000256" key="1">
    <source>
        <dbReference type="ARBA" id="ARBA00001412"/>
    </source>
</evidence>
<dbReference type="InterPro" id="IPR017853">
    <property type="entry name" value="GH"/>
</dbReference>
<feature type="domain" description="Glycoside hydrolase family 2 catalytic" evidence="9">
    <location>
        <begin position="309"/>
        <end position="534"/>
    </location>
</feature>
<evidence type="ECO:0000313" key="12">
    <source>
        <dbReference type="Proteomes" id="UP000007013"/>
    </source>
</evidence>
<evidence type="ECO:0000256" key="7">
    <source>
        <dbReference type="SAM" id="SignalP"/>
    </source>
</evidence>
<dbReference type="EMBL" id="CP001032">
    <property type="protein sequence ID" value="ACB74568.1"/>
    <property type="molecule type" value="Genomic_DNA"/>
</dbReference>
<accession>B1ZR81</accession>
<dbReference type="GO" id="GO:0009341">
    <property type="term" value="C:beta-galactosidase complex"/>
    <property type="evidence" value="ECO:0007669"/>
    <property type="project" value="TreeGrafter"/>
</dbReference>
<evidence type="ECO:0000256" key="3">
    <source>
        <dbReference type="ARBA" id="ARBA00012756"/>
    </source>
</evidence>
<dbReference type="SUPFAM" id="SSF49303">
    <property type="entry name" value="beta-Galactosidase/glucuronidase domain"/>
    <property type="match status" value="1"/>
</dbReference>
<reference evidence="11 12" key="1">
    <citation type="journal article" date="2011" name="J. Bacteriol.">
        <title>Genome sequence of the verrucomicrobium Opitutus terrae PB90-1, an abundant inhabitant of rice paddy soil ecosystems.</title>
        <authorList>
            <person name="van Passel M.W."/>
            <person name="Kant R."/>
            <person name="Palva A."/>
            <person name="Copeland A."/>
            <person name="Lucas S."/>
            <person name="Lapidus A."/>
            <person name="Glavina del Rio T."/>
            <person name="Pitluck S."/>
            <person name="Goltsman E."/>
            <person name="Clum A."/>
            <person name="Sun H."/>
            <person name="Schmutz J."/>
            <person name="Larimer F.W."/>
            <person name="Land M.L."/>
            <person name="Hauser L."/>
            <person name="Kyrpides N."/>
            <person name="Mikhailova N."/>
            <person name="Richardson P.P."/>
            <person name="Janssen P.H."/>
            <person name="de Vos W.M."/>
            <person name="Smidt H."/>
        </authorList>
    </citation>
    <scope>NUCLEOTIDE SEQUENCE [LARGE SCALE GENOMIC DNA]</scope>
    <source>
        <strain evidence="12">DSM 11246 / JCM 15787 / PB90-1</strain>
    </source>
</reference>
<proteinExistence type="inferred from homology"/>
<dbReference type="SUPFAM" id="SSF49785">
    <property type="entry name" value="Galactose-binding domain-like"/>
    <property type="match status" value="1"/>
</dbReference>
<sequence length="987" mass="108964">MLATCRWLIGLTMIVAALGAKASTKTECIYLSGRDAASAVPWEFRVSAGARAGEWATLPVPSNWELHGFGTLSYHSTTPSESGEYRHRFVVPKEWAGARIKLVFDGVMTDARVSVNGRPARPVHQGGFYRFSYDVTNLVRCGEENLLEVAVYETSSNDGVNRAERTGDYWNFGGIFRPVWLEVSPPQAIERLAIDARADGAFSVDVFVEGEGSAAQVEVQVFGRDGSPVGPAWRSPLHHPAESQQPRTWSDRTTFVARLTGMVAAPLTWTAETPHLYAAEVRLLDAAGTELHRRRARFGFRTFEIRRGDGFYLNGQRIVLQGANRHSFNASTGRALSEVDHREDIRLMKEMNATAVRMSHYPPDERFLELCDELGLYVLDELAGWQKSYDTAVGRQLLAAMVQRDVNHPSVLLWDNGNEGGWNTELDDDFAKWDPQRRPVLHPWQIFSGVNTAHYRLYPQLPALVAGLETAWRYDPNDAGKRREQPLIYLPTEFLHGLYDGGAGAGMEDYWTLMRSGKTFGGGFVWAWMDEGVRRPDTGEIDVHGNQAPDGILGPRREREASFYTLKELWSPIAVVAPQGRELSDDFDGRLTIENRHSFTNTSECRFAWELRRLPESRQDESKAKPQATGIAAGVAVAPQIAPGARGELQLALPENWRDADVLALRVEDPSGRELWTTTWALPGVERFAGIAMEGASPDAAKARNQITGGTPVPRGMGVPPMSAIEQPGALVVTASELVVRFDRITGALAEIGRRDKKLSLGSGLRALTQSSVLSSLTTRAEGGDYVISCRYGNGDERVAAPAGLRSVEWRVRADGWIDCAYLYAGTKGSTFQGVGFDLPGAEIRGKSWVGDGPYRVWQNRRRGVTLGAWSTAYNDTITGWRGFEYPEFKGFFSGVRWLTLDTTAGSLTIVPQTPGLFVQVMRPDLPPVELQAKTALALPDADLGVLHAIPAIGTKFSRPEEMGPQGQTPEVQPEYRGAFSLKWESP</sequence>
<feature type="domain" description="Glycoside hydrolase family 2 immunoglobulin-like beta-sandwich" evidence="8">
    <location>
        <begin position="213"/>
        <end position="301"/>
    </location>
</feature>
<dbReference type="InterPro" id="IPR011013">
    <property type="entry name" value="Gal_mutarotase_sf_dom"/>
</dbReference>
<keyword evidence="12" id="KW-1185">Reference proteome</keyword>
<dbReference type="InterPro" id="IPR006101">
    <property type="entry name" value="Glyco_hydro_2"/>
</dbReference>
<evidence type="ECO:0000256" key="6">
    <source>
        <dbReference type="SAM" id="MobiDB-lite"/>
    </source>
</evidence>
<feature type="chain" id="PRO_5002774384" description="beta-galactosidase" evidence="7">
    <location>
        <begin position="23"/>
        <end position="987"/>
    </location>
</feature>
<feature type="domain" description="Glycosyl hydrolases family 2 sugar binding" evidence="10">
    <location>
        <begin position="54"/>
        <end position="183"/>
    </location>
</feature>
<dbReference type="Gene3D" id="2.60.120.260">
    <property type="entry name" value="Galactose-binding domain-like"/>
    <property type="match status" value="1"/>
</dbReference>
<evidence type="ECO:0000259" key="10">
    <source>
        <dbReference type="Pfam" id="PF02837"/>
    </source>
</evidence>
<dbReference type="EC" id="3.2.1.23" evidence="3"/>
<dbReference type="eggNOG" id="COG3250">
    <property type="taxonomic scope" value="Bacteria"/>
</dbReference>